<organism evidence="9">
    <name type="scientific">candidate division WOR-3 bacterium</name>
    <dbReference type="NCBI Taxonomy" id="2052148"/>
    <lineage>
        <taxon>Bacteria</taxon>
        <taxon>Bacteria division WOR-3</taxon>
    </lineage>
</organism>
<protein>
    <submittedName>
        <fullName evidence="9">Carbohydrate ABC transporter permease</fullName>
    </submittedName>
</protein>
<keyword evidence="4 7" id="KW-0812">Transmembrane</keyword>
<evidence type="ECO:0000256" key="6">
    <source>
        <dbReference type="ARBA" id="ARBA00023136"/>
    </source>
</evidence>
<dbReference type="EMBL" id="DRTB01000009">
    <property type="protein sequence ID" value="HHE04448.1"/>
    <property type="molecule type" value="Genomic_DNA"/>
</dbReference>
<feature type="transmembrane region" description="Helical" evidence="7">
    <location>
        <begin position="133"/>
        <end position="152"/>
    </location>
</feature>
<keyword evidence="3" id="KW-1003">Cell membrane</keyword>
<dbReference type="PANTHER" id="PTHR43744:SF12">
    <property type="entry name" value="ABC TRANSPORTER PERMEASE PROTEIN MG189-RELATED"/>
    <property type="match status" value="1"/>
</dbReference>
<sequence length="267" mass="30699">MKKFFLYLFLTILAIIVLFPFIWMFMTSFKPESEALSLSFLPSHFTLENFKKIITGYRFGRYFINSLIVSFSAAIFATFFGSLAAYPFAKKDFPFKKYILGMFLASMMIPGLMFMIPQFAIVSKLGWINTYKAMVIPHLANVFGLFLLIQYMKTLPDALIEAARIDGASELRIFWAIIFPLSLPIIVTIFLLTFQFHWNNFLWQLIVTTKESMYTVPVGLAMFRSAHEELYAMKMAASTVSILPISIIFLLSQRYFIQGITKGAVKE</sequence>
<dbReference type="Gene3D" id="1.10.3720.10">
    <property type="entry name" value="MetI-like"/>
    <property type="match status" value="1"/>
</dbReference>
<dbReference type="SUPFAM" id="SSF161098">
    <property type="entry name" value="MetI-like"/>
    <property type="match status" value="1"/>
</dbReference>
<dbReference type="InterPro" id="IPR000515">
    <property type="entry name" value="MetI-like"/>
</dbReference>
<reference evidence="9" key="1">
    <citation type="journal article" date="2020" name="mSystems">
        <title>Genome- and Community-Level Interaction Insights into Carbon Utilization and Element Cycling Functions of Hydrothermarchaeota in Hydrothermal Sediment.</title>
        <authorList>
            <person name="Zhou Z."/>
            <person name="Liu Y."/>
            <person name="Xu W."/>
            <person name="Pan J."/>
            <person name="Luo Z.H."/>
            <person name="Li M."/>
        </authorList>
    </citation>
    <scope>NUCLEOTIDE SEQUENCE [LARGE SCALE GENOMIC DNA]</scope>
    <source>
        <strain evidence="9">HyVt-74</strain>
    </source>
</reference>
<feature type="transmembrane region" description="Helical" evidence="7">
    <location>
        <begin position="5"/>
        <end position="26"/>
    </location>
</feature>
<evidence type="ECO:0000256" key="1">
    <source>
        <dbReference type="ARBA" id="ARBA00004651"/>
    </source>
</evidence>
<evidence type="ECO:0000259" key="8">
    <source>
        <dbReference type="PROSITE" id="PS50928"/>
    </source>
</evidence>
<dbReference type="AlphaFoldDB" id="A0A7C5H8I6"/>
<dbReference type="Proteomes" id="UP000886110">
    <property type="component" value="Unassembled WGS sequence"/>
</dbReference>
<dbReference type="PROSITE" id="PS50928">
    <property type="entry name" value="ABC_TM1"/>
    <property type="match status" value="1"/>
</dbReference>
<comment type="caution">
    <text evidence="9">The sequence shown here is derived from an EMBL/GenBank/DDBJ whole genome shotgun (WGS) entry which is preliminary data.</text>
</comment>
<dbReference type="GO" id="GO:0005886">
    <property type="term" value="C:plasma membrane"/>
    <property type="evidence" value="ECO:0007669"/>
    <property type="project" value="UniProtKB-SubCell"/>
</dbReference>
<feature type="transmembrane region" description="Helical" evidence="7">
    <location>
        <begin position="231"/>
        <end position="252"/>
    </location>
</feature>
<dbReference type="InterPro" id="IPR035906">
    <property type="entry name" value="MetI-like_sf"/>
</dbReference>
<proteinExistence type="inferred from homology"/>
<feature type="transmembrane region" description="Helical" evidence="7">
    <location>
        <begin position="98"/>
        <end position="121"/>
    </location>
</feature>
<evidence type="ECO:0000256" key="5">
    <source>
        <dbReference type="ARBA" id="ARBA00022989"/>
    </source>
</evidence>
<name>A0A7C5H8I6_UNCW3</name>
<gene>
    <name evidence="9" type="ORF">ENL19_00120</name>
</gene>
<keyword evidence="5 7" id="KW-1133">Transmembrane helix</keyword>
<evidence type="ECO:0000256" key="3">
    <source>
        <dbReference type="ARBA" id="ARBA00022475"/>
    </source>
</evidence>
<evidence type="ECO:0000256" key="2">
    <source>
        <dbReference type="ARBA" id="ARBA00022448"/>
    </source>
</evidence>
<feature type="domain" description="ABC transmembrane type-1" evidence="8">
    <location>
        <begin position="63"/>
        <end position="252"/>
    </location>
</feature>
<dbReference type="GO" id="GO:0055085">
    <property type="term" value="P:transmembrane transport"/>
    <property type="evidence" value="ECO:0007669"/>
    <property type="project" value="InterPro"/>
</dbReference>
<dbReference type="Pfam" id="PF00528">
    <property type="entry name" value="BPD_transp_1"/>
    <property type="match status" value="1"/>
</dbReference>
<evidence type="ECO:0000313" key="9">
    <source>
        <dbReference type="EMBL" id="HHE04448.1"/>
    </source>
</evidence>
<keyword evidence="2 7" id="KW-0813">Transport</keyword>
<accession>A0A7C5H8I6</accession>
<dbReference type="CDD" id="cd06261">
    <property type="entry name" value="TM_PBP2"/>
    <property type="match status" value="1"/>
</dbReference>
<evidence type="ECO:0000256" key="4">
    <source>
        <dbReference type="ARBA" id="ARBA00022692"/>
    </source>
</evidence>
<keyword evidence="6 7" id="KW-0472">Membrane</keyword>
<evidence type="ECO:0000256" key="7">
    <source>
        <dbReference type="RuleBase" id="RU363032"/>
    </source>
</evidence>
<feature type="transmembrane region" description="Helical" evidence="7">
    <location>
        <begin position="173"/>
        <end position="194"/>
    </location>
</feature>
<feature type="transmembrane region" description="Helical" evidence="7">
    <location>
        <begin position="62"/>
        <end position="86"/>
    </location>
</feature>
<dbReference type="PANTHER" id="PTHR43744">
    <property type="entry name" value="ABC TRANSPORTER PERMEASE PROTEIN MG189-RELATED-RELATED"/>
    <property type="match status" value="1"/>
</dbReference>
<comment type="similarity">
    <text evidence="7">Belongs to the binding-protein-dependent transport system permease family.</text>
</comment>
<comment type="subcellular location">
    <subcellularLocation>
        <location evidence="1 7">Cell membrane</location>
        <topology evidence="1 7">Multi-pass membrane protein</topology>
    </subcellularLocation>
</comment>